<gene>
    <name evidence="2" type="ORF">CEXT_328761</name>
</gene>
<evidence type="ECO:0000256" key="1">
    <source>
        <dbReference type="SAM" id="Phobius"/>
    </source>
</evidence>
<keyword evidence="3" id="KW-1185">Reference proteome</keyword>
<feature type="transmembrane region" description="Helical" evidence="1">
    <location>
        <begin position="56"/>
        <end position="79"/>
    </location>
</feature>
<keyword evidence="1" id="KW-1133">Transmembrane helix</keyword>
<organism evidence="2 3">
    <name type="scientific">Caerostris extrusa</name>
    <name type="common">Bark spider</name>
    <name type="synonym">Caerostris bankana</name>
    <dbReference type="NCBI Taxonomy" id="172846"/>
    <lineage>
        <taxon>Eukaryota</taxon>
        <taxon>Metazoa</taxon>
        <taxon>Ecdysozoa</taxon>
        <taxon>Arthropoda</taxon>
        <taxon>Chelicerata</taxon>
        <taxon>Arachnida</taxon>
        <taxon>Araneae</taxon>
        <taxon>Araneomorphae</taxon>
        <taxon>Entelegynae</taxon>
        <taxon>Araneoidea</taxon>
        <taxon>Araneidae</taxon>
        <taxon>Caerostris</taxon>
    </lineage>
</organism>
<evidence type="ECO:0000313" key="2">
    <source>
        <dbReference type="EMBL" id="GIY02228.1"/>
    </source>
</evidence>
<reference evidence="2 3" key="1">
    <citation type="submission" date="2021-06" db="EMBL/GenBank/DDBJ databases">
        <title>Caerostris extrusa draft genome.</title>
        <authorList>
            <person name="Kono N."/>
            <person name="Arakawa K."/>
        </authorList>
    </citation>
    <scope>NUCLEOTIDE SEQUENCE [LARGE SCALE GENOMIC DNA]</scope>
</reference>
<keyword evidence="1" id="KW-0812">Transmembrane</keyword>
<dbReference type="AlphaFoldDB" id="A0AAV4PXA7"/>
<proteinExistence type="predicted"/>
<dbReference type="EMBL" id="BPLR01005425">
    <property type="protein sequence ID" value="GIY02228.1"/>
    <property type="molecule type" value="Genomic_DNA"/>
</dbReference>
<comment type="caution">
    <text evidence="2">The sequence shown here is derived from an EMBL/GenBank/DDBJ whole genome shotgun (WGS) entry which is preliminary data.</text>
</comment>
<name>A0AAV4PXA7_CAEEX</name>
<keyword evidence="1" id="KW-0472">Membrane</keyword>
<protein>
    <submittedName>
        <fullName evidence="2">Uncharacterized protein</fullName>
    </submittedName>
</protein>
<evidence type="ECO:0000313" key="3">
    <source>
        <dbReference type="Proteomes" id="UP001054945"/>
    </source>
</evidence>
<sequence>MSRSSSTRTVLMKIAFDAIHPSEKGKIFCAGYSARSIVLCHTGMYDRQYLVYTSQVGLIVAVSIIVVIVCIILVIIIIYRRHIAHYYTHEEEQRAWKECMRIQHLPLQGVSTIRTISQLSSPPLTKWTRILTIFEGLQASCAEIKQRVRCTSMILSQKFRIRWKSNLFLA</sequence>
<dbReference type="Proteomes" id="UP001054945">
    <property type="component" value="Unassembled WGS sequence"/>
</dbReference>
<accession>A0AAV4PXA7</accession>